<dbReference type="InterPro" id="IPR046348">
    <property type="entry name" value="SIS_dom_sf"/>
</dbReference>
<evidence type="ECO:0000313" key="7">
    <source>
        <dbReference type="Proteomes" id="UP000641588"/>
    </source>
</evidence>
<evidence type="ECO:0000256" key="3">
    <source>
        <dbReference type="ARBA" id="ARBA00023163"/>
    </source>
</evidence>
<evidence type="ECO:0000256" key="1">
    <source>
        <dbReference type="ARBA" id="ARBA00023015"/>
    </source>
</evidence>
<dbReference type="InterPro" id="IPR035472">
    <property type="entry name" value="RpiR-like_SIS"/>
</dbReference>
<keyword evidence="7" id="KW-1185">Reference proteome</keyword>
<dbReference type="InterPro" id="IPR047640">
    <property type="entry name" value="RpiR-like"/>
</dbReference>
<dbReference type="CDD" id="cd05013">
    <property type="entry name" value="SIS_RpiR"/>
    <property type="match status" value="1"/>
</dbReference>
<gene>
    <name evidence="6" type="ORF">GC093_35090</name>
</gene>
<dbReference type="InterPro" id="IPR009057">
    <property type="entry name" value="Homeodomain-like_sf"/>
</dbReference>
<protein>
    <submittedName>
        <fullName evidence="6">SIS domain-containing protein</fullName>
    </submittedName>
</protein>
<evidence type="ECO:0000256" key="2">
    <source>
        <dbReference type="ARBA" id="ARBA00023125"/>
    </source>
</evidence>
<dbReference type="InterPro" id="IPR000281">
    <property type="entry name" value="HTH_RpiR"/>
</dbReference>
<dbReference type="GO" id="GO:1901135">
    <property type="term" value="P:carbohydrate derivative metabolic process"/>
    <property type="evidence" value="ECO:0007669"/>
    <property type="project" value="InterPro"/>
</dbReference>
<keyword evidence="3" id="KW-0804">Transcription</keyword>
<dbReference type="Pfam" id="PF01380">
    <property type="entry name" value="SIS"/>
    <property type="match status" value="1"/>
</dbReference>
<feature type="domain" description="SIS" evidence="5">
    <location>
        <begin position="126"/>
        <end position="266"/>
    </location>
</feature>
<feature type="domain" description="HTH rpiR-type" evidence="4">
    <location>
        <begin position="3"/>
        <end position="79"/>
    </location>
</feature>
<dbReference type="GO" id="GO:0003677">
    <property type="term" value="F:DNA binding"/>
    <property type="evidence" value="ECO:0007669"/>
    <property type="project" value="UniProtKB-KW"/>
</dbReference>
<dbReference type="EMBL" id="WHOD01000135">
    <property type="protein sequence ID" value="NOU98410.1"/>
    <property type="molecule type" value="Genomic_DNA"/>
</dbReference>
<dbReference type="SUPFAM" id="SSF53697">
    <property type="entry name" value="SIS domain"/>
    <property type="match status" value="1"/>
</dbReference>
<evidence type="ECO:0000259" key="5">
    <source>
        <dbReference type="PROSITE" id="PS51464"/>
    </source>
</evidence>
<dbReference type="Pfam" id="PF01418">
    <property type="entry name" value="HTH_6"/>
    <property type="match status" value="1"/>
</dbReference>
<dbReference type="Proteomes" id="UP000641588">
    <property type="component" value="Unassembled WGS sequence"/>
</dbReference>
<dbReference type="Gene3D" id="3.40.50.10490">
    <property type="entry name" value="Glucose-6-phosphate isomerase like protein, domain 1"/>
    <property type="match status" value="1"/>
</dbReference>
<sequence>MINGGLVSIKESLQSLKPTERKVAQYILEHPEMVMNASVQKLSELAGVSEATIVRLARSLHLKGFQELKLRIAGDLAKSSHNITKSYQEIQIDGSIPALIQSVSHNNILSIQDTMSVLSEQDVEKAIDCLSKARRVYVFGVGASSVIAQDFKQKLSRINRWCEAAPDFDSQATLAANMTDEDVAFGISYSGQTENIIQTLKIAKESGATVISLTKFGSNPVEEAADIRLFTSSLEQSIRSGAMASRIAQLNVIDILYVGIASRTYDESIMALDRTRNAVKGSKRNGDKVV</sequence>
<evidence type="ECO:0000313" key="6">
    <source>
        <dbReference type="EMBL" id="NOU98410.1"/>
    </source>
</evidence>
<organism evidence="6 7">
    <name type="scientific">Paenibacillus foliorum</name>
    <dbReference type="NCBI Taxonomy" id="2654974"/>
    <lineage>
        <taxon>Bacteria</taxon>
        <taxon>Bacillati</taxon>
        <taxon>Bacillota</taxon>
        <taxon>Bacilli</taxon>
        <taxon>Bacillales</taxon>
        <taxon>Paenibacillaceae</taxon>
        <taxon>Paenibacillus</taxon>
    </lineage>
</organism>
<keyword evidence="2" id="KW-0238">DNA-binding</keyword>
<name>A0A972K4T5_9BACL</name>
<dbReference type="GO" id="GO:0097367">
    <property type="term" value="F:carbohydrate derivative binding"/>
    <property type="evidence" value="ECO:0007669"/>
    <property type="project" value="InterPro"/>
</dbReference>
<dbReference type="Gene3D" id="1.10.10.10">
    <property type="entry name" value="Winged helix-like DNA-binding domain superfamily/Winged helix DNA-binding domain"/>
    <property type="match status" value="1"/>
</dbReference>
<keyword evidence="1" id="KW-0805">Transcription regulation</keyword>
<dbReference type="RefSeq" id="WP_171656668.1">
    <property type="nucleotide sequence ID" value="NZ_WHOD01000135.1"/>
</dbReference>
<dbReference type="AlphaFoldDB" id="A0A972K4T5"/>
<dbReference type="InterPro" id="IPR001347">
    <property type="entry name" value="SIS_dom"/>
</dbReference>
<comment type="caution">
    <text evidence="6">The sequence shown here is derived from an EMBL/GenBank/DDBJ whole genome shotgun (WGS) entry which is preliminary data.</text>
</comment>
<dbReference type="PROSITE" id="PS51464">
    <property type="entry name" value="SIS"/>
    <property type="match status" value="1"/>
</dbReference>
<evidence type="ECO:0000259" key="4">
    <source>
        <dbReference type="PROSITE" id="PS51071"/>
    </source>
</evidence>
<dbReference type="PANTHER" id="PTHR30514">
    <property type="entry name" value="GLUCOKINASE"/>
    <property type="match status" value="1"/>
</dbReference>
<dbReference type="InterPro" id="IPR036388">
    <property type="entry name" value="WH-like_DNA-bd_sf"/>
</dbReference>
<dbReference type="GO" id="GO:0003700">
    <property type="term" value="F:DNA-binding transcription factor activity"/>
    <property type="evidence" value="ECO:0007669"/>
    <property type="project" value="InterPro"/>
</dbReference>
<accession>A0A972K4T5</accession>
<dbReference type="PROSITE" id="PS51071">
    <property type="entry name" value="HTH_RPIR"/>
    <property type="match status" value="1"/>
</dbReference>
<dbReference type="SUPFAM" id="SSF46689">
    <property type="entry name" value="Homeodomain-like"/>
    <property type="match status" value="1"/>
</dbReference>
<dbReference type="PANTHER" id="PTHR30514:SF10">
    <property type="entry name" value="MURR_RPIR FAMILY TRANSCRIPTIONAL REGULATOR"/>
    <property type="match status" value="1"/>
</dbReference>
<reference evidence="6" key="1">
    <citation type="submission" date="2019-10" db="EMBL/GenBank/DDBJ databases">
        <title>Description of Paenibacillus glebae sp. nov.</title>
        <authorList>
            <person name="Carlier A."/>
            <person name="Qi S."/>
        </authorList>
    </citation>
    <scope>NUCLEOTIDE SEQUENCE</scope>
    <source>
        <strain evidence="6">LMG 31456</strain>
    </source>
</reference>
<proteinExistence type="predicted"/>